<evidence type="ECO:0000256" key="1">
    <source>
        <dbReference type="SAM" id="Coils"/>
    </source>
</evidence>
<dbReference type="EMBL" id="AP027079">
    <property type="protein sequence ID" value="BDU70456.1"/>
    <property type="molecule type" value="Genomic_DNA"/>
</dbReference>
<name>A0ABM8DTT1_9BACT</name>
<sequence length="314" mass="35136">MNDSFTSKALALLGSAKRSLGLALLAGLLTALYSLALPDYYRSEARLLPVESKALGGNLGGLASAAAAFGVSIPGGDGSDANFVDILNSRWLREKLLQTEFQFHERTWRFGRAETQKKTLYDYLKARNMDRAIAGLTTVLTVSRDMKSKVITLSAETTSPELSQSVVREAVSLLETFNREKGRTRGGAKALFAEARLVEARKEMDEAEDAFRRFLEVNRNYQTSSDPAIRLKGIRLETELRLRQQLVSSISMTREQSLLEEKNDLPILNLLDAGNLPFDKSRPARANMVFWASFFTGLCSWAWFNREWLRVKLG</sequence>
<keyword evidence="2" id="KW-0812">Transmembrane</keyword>
<reference evidence="4" key="1">
    <citation type="journal article" date="2023" name="Int. J. Syst. Evol. Microbiol.">
        <title>Mesoterricola silvestris gen. nov., sp. nov., Mesoterricola sediminis sp. nov., Geothrix oryzae sp. nov., Geothrix edaphica sp. nov., Geothrix rubra sp. nov., and Geothrix limicola sp. nov., six novel members of Acidobacteriota isolated from soils.</title>
        <authorList>
            <person name="Itoh H."/>
            <person name="Sugisawa Y."/>
            <person name="Mise K."/>
            <person name="Xu Z."/>
            <person name="Kuniyasu M."/>
            <person name="Ushijima N."/>
            <person name="Kawano K."/>
            <person name="Kobayashi E."/>
            <person name="Shiratori Y."/>
            <person name="Masuda Y."/>
            <person name="Senoo K."/>
        </authorList>
    </citation>
    <scope>NUCLEOTIDE SEQUENCE [LARGE SCALE GENOMIC DNA]</scope>
    <source>
        <strain evidence="4">Red222</strain>
    </source>
</reference>
<proteinExistence type="predicted"/>
<keyword evidence="2" id="KW-1133">Transmembrane helix</keyword>
<evidence type="ECO:0000313" key="4">
    <source>
        <dbReference type="Proteomes" id="UP001242010"/>
    </source>
</evidence>
<accession>A0ABM8DTT1</accession>
<feature type="transmembrane region" description="Helical" evidence="2">
    <location>
        <begin position="288"/>
        <end position="304"/>
    </location>
</feature>
<dbReference type="RefSeq" id="WP_286354175.1">
    <property type="nucleotide sequence ID" value="NZ_AP027079.1"/>
</dbReference>
<gene>
    <name evidence="3" type="ORF">GETHOR_25570</name>
</gene>
<dbReference type="Proteomes" id="UP001242010">
    <property type="component" value="Chromosome"/>
</dbReference>
<dbReference type="PANTHER" id="PTHR32309:SF13">
    <property type="entry name" value="FERRIC ENTEROBACTIN TRANSPORT PROTEIN FEPE"/>
    <property type="match status" value="1"/>
</dbReference>
<feature type="coiled-coil region" evidence="1">
    <location>
        <begin position="190"/>
        <end position="217"/>
    </location>
</feature>
<organism evidence="3 4">
    <name type="scientific">Geothrix oryzae</name>
    <dbReference type="NCBI Taxonomy" id="2927975"/>
    <lineage>
        <taxon>Bacteria</taxon>
        <taxon>Pseudomonadati</taxon>
        <taxon>Acidobacteriota</taxon>
        <taxon>Holophagae</taxon>
        <taxon>Holophagales</taxon>
        <taxon>Holophagaceae</taxon>
        <taxon>Geothrix</taxon>
    </lineage>
</organism>
<dbReference type="InterPro" id="IPR050445">
    <property type="entry name" value="Bact_polysacc_biosynth/exp"/>
</dbReference>
<evidence type="ECO:0000313" key="3">
    <source>
        <dbReference type="EMBL" id="BDU70456.1"/>
    </source>
</evidence>
<dbReference type="PANTHER" id="PTHR32309">
    <property type="entry name" value="TYROSINE-PROTEIN KINASE"/>
    <property type="match status" value="1"/>
</dbReference>
<evidence type="ECO:0000256" key="2">
    <source>
        <dbReference type="SAM" id="Phobius"/>
    </source>
</evidence>
<protein>
    <recommendedName>
        <fullName evidence="5">Polysaccharide chain length determinant N-terminal domain-containing protein</fullName>
    </recommendedName>
</protein>
<keyword evidence="2" id="KW-0472">Membrane</keyword>
<keyword evidence="1" id="KW-0175">Coiled coil</keyword>
<evidence type="ECO:0008006" key="5">
    <source>
        <dbReference type="Google" id="ProtNLM"/>
    </source>
</evidence>
<keyword evidence="4" id="KW-1185">Reference proteome</keyword>